<accession>A0A7S4IPX5</accession>
<reference evidence="11" key="1">
    <citation type="submission" date="2021-01" db="EMBL/GenBank/DDBJ databases">
        <authorList>
            <person name="Corre E."/>
            <person name="Pelletier E."/>
            <person name="Niang G."/>
            <person name="Scheremetjew M."/>
            <person name="Finn R."/>
            <person name="Kale V."/>
            <person name="Holt S."/>
            <person name="Cochrane G."/>
            <person name="Meng A."/>
            <person name="Brown T."/>
            <person name="Cohen L."/>
        </authorList>
    </citation>
    <scope>NUCLEOTIDE SEQUENCE</scope>
    <source>
        <strain evidence="11">DIVA3 518/3/11/1/6</strain>
    </source>
</reference>
<keyword evidence="5" id="KW-0418">Kinase</keyword>
<dbReference type="Gene3D" id="1.10.510.10">
    <property type="entry name" value="Transferase(Phosphotransferase) domain 1"/>
    <property type="match status" value="1"/>
</dbReference>
<evidence type="ECO:0000256" key="5">
    <source>
        <dbReference type="ARBA" id="ARBA00022777"/>
    </source>
</evidence>
<dbReference type="InterPro" id="IPR052239">
    <property type="entry name" value="Ser/Thr-specific_kinases"/>
</dbReference>
<dbReference type="GO" id="GO:0005794">
    <property type="term" value="C:Golgi apparatus"/>
    <property type="evidence" value="ECO:0007669"/>
    <property type="project" value="TreeGrafter"/>
</dbReference>
<dbReference type="InterPro" id="IPR011009">
    <property type="entry name" value="Kinase-like_dom_sf"/>
</dbReference>
<dbReference type="SUPFAM" id="SSF56112">
    <property type="entry name" value="Protein kinase-like (PK-like)"/>
    <property type="match status" value="1"/>
</dbReference>
<comment type="catalytic activity">
    <reaction evidence="8">
        <text>L-seryl-[protein] + ATP = O-phospho-L-seryl-[protein] + ADP + H(+)</text>
        <dbReference type="Rhea" id="RHEA:17989"/>
        <dbReference type="Rhea" id="RHEA-COMP:9863"/>
        <dbReference type="Rhea" id="RHEA-COMP:11604"/>
        <dbReference type="ChEBI" id="CHEBI:15378"/>
        <dbReference type="ChEBI" id="CHEBI:29999"/>
        <dbReference type="ChEBI" id="CHEBI:30616"/>
        <dbReference type="ChEBI" id="CHEBI:83421"/>
        <dbReference type="ChEBI" id="CHEBI:456216"/>
        <dbReference type="EC" id="2.7.11.1"/>
    </reaction>
</comment>
<comment type="catalytic activity">
    <reaction evidence="7">
        <text>L-threonyl-[protein] + ATP = O-phospho-L-threonyl-[protein] + ADP + H(+)</text>
        <dbReference type="Rhea" id="RHEA:46608"/>
        <dbReference type="Rhea" id="RHEA-COMP:11060"/>
        <dbReference type="Rhea" id="RHEA-COMP:11605"/>
        <dbReference type="ChEBI" id="CHEBI:15378"/>
        <dbReference type="ChEBI" id="CHEBI:30013"/>
        <dbReference type="ChEBI" id="CHEBI:30616"/>
        <dbReference type="ChEBI" id="CHEBI:61977"/>
        <dbReference type="ChEBI" id="CHEBI:456216"/>
        <dbReference type="EC" id="2.7.11.1"/>
    </reaction>
</comment>
<dbReference type="InterPro" id="IPR017441">
    <property type="entry name" value="Protein_kinase_ATP_BS"/>
</dbReference>
<keyword evidence="3" id="KW-0808">Transferase</keyword>
<evidence type="ECO:0000256" key="3">
    <source>
        <dbReference type="ARBA" id="ARBA00022679"/>
    </source>
</evidence>
<evidence type="ECO:0000256" key="2">
    <source>
        <dbReference type="ARBA" id="ARBA00022527"/>
    </source>
</evidence>
<sequence length="317" mass="35730">MGGLLSRLLEVKGNSLKVIQLHGHQLKIEKQIGEGGFAVVYLVVDKQTGKRFALKQFNCLEDEQHSKFAHTELETLKKFTGKSPHIIDLVDTDGLQFALLPFYPCGTLQSIIDKERELRGEQPYALIPGQFHRKEIIQIAMDVCEALSFFHGSVPPLAHRDISSGNILIKKDNETRRGVIMDFGSTSEAKVSTENYQDCMRLQELAEMTCSVLYRAPELHEVVTHSLVDERTDVWSVGCVIYFMMYGISPFEFALKEGGSIKLAAMGASPVYHEQGFDEELVGIMKSIFTTEVENRPTIAELRGKLEELVMFDQLDR</sequence>
<dbReference type="PANTHER" id="PTHR45998">
    <property type="entry name" value="SERINE/THREONINE-PROTEIN KINASE 16"/>
    <property type="match status" value="1"/>
</dbReference>
<dbReference type="PROSITE" id="PS50011">
    <property type="entry name" value="PROTEIN_KINASE_DOM"/>
    <property type="match status" value="1"/>
</dbReference>
<proteinExistence type="predicted"/>
<evidence type="ECO:0000256" key="8">
    <source>
        <dbReference type="ARBA" id="ARBA00048679"/>
    </source>
</evidence>
<evidence type="ECO:0000256" key="4">
    <source>
        <dbReference type="ARBA" id="ARBA00022741"/>
    </source>
</evidence>
<evidence type="ECO:0000256" key="6">
    <source>
        <dbReference type="ARBA" id="ARBA00022840"/>
    </source>
</evidence>
<dbReference type="InterPro" id="IPR000719">
    <property type="entry name" value="Prot_kinase_dom"/>
</dbReference>
<keyword evidence="6 9" id="KW-0067">ATP-binding</keyword>
<dbReference type="Pfam" id="PF00069">
    <property type="entry name" value="Pkinase"/>
    <property type="match status" value="1"/>
</dbReference>
<dbReference type="GO" id="GO:0004674">
    <property type="term" value="F:protein serine/threonine kinase activity"/>
    <property type="evidence" value="ECO:0007669"/>
    <property type="project" value="UniProtKB-KW"/>
</dbReference>
<feature type="domain" description="Protein kinase" evidence="10">
    <location>
        <begin position="26"/>
        <end position="310"/>
    </location>
</feature>
<keyword evidence="2" id="KW-0723">Serine/threonine-protein kinase</keyword>
<dbReference type="PANTHER" id="PTHR45998:SF2">
    <property type="entry name" value="SERINE_THREONINE-PROTEIN KINASE 16"/>
    <property type="match status" value="1"/>
</dbReference>
<evidence type="ECO:0000259" key="10">
    <source>
        <dbReference type="PROSITE" id="PS50011"/>
    </source>
</evidence>
<feature type="binding site" evidence="9">
    <location>
        <position position="55"/>
    </location>
    <ligand>
        <name>ATP</name>
        <dbReference type="ChEBI" id="CHEBI:30616"/>
    </ligand>
</feature>
<name>A0A7S4IPX5_9EUKA</name>
<keyword evidence="4 9" id="KW-0547">Nucleotide-binding</keyword>
<dbReference type="EC" id="2.7.11.1" evidence="1"/>
<dbReference type="AlphaFoldDB" id="A0A7S4IPX5"/>
<evidence type="ECO:0000256" key="9">
    <source>
        <dbReference type="PROSITE-ProRule" id="PRU10141"/>
    </source>
</evidence>
<dbReference type="PROSITE" id="PS00107">
    <property type="entry name" value="PROTEIN_KINASE_ATP"/>
    <property type="match status" value="1"/>
</dbReference>
<evidence type="ECO:0000313" key="11">
    <source>
        <dbReference type="EMBL" id="CAE2236004.1"/>
    </source>
</evidence>
<protein>
    <recommendedName>
        <fullName evidence="1">non-specific serine/threonine protein kinase</fullName>
        <ecNumber evidence="1">2.7.11.1</ecNumber>
    </recommendedName>
</protein>
<dbReference type="EMBL" id="HBKP01022149">
    <property type="protein sequence ID" value="CAE2236004.1"/>
    <property type="molecule type" value="Transcribed_RNA"/>
</dbReference>
<evidence type="ECO:0000256" key="1">
    <source>
        <dbReference type="ARBA" id="ARBA00012513"/>
    </source>
</evidence>
<gene>
    <name evidence="11" type="ORF">VSP0166_LOCUS15437</name>
</gene>
<evidence type="ECO:0000256" key="7">
    <source>
        <dbReference type="ARBA" id="ARBA00047899"/>
    </source>
</evidence>
<dbReference type="GO" id="GO:0005524">
    <property type="term" value="F:ATP binding"/>
    <property type="evidence" value="ECO:0007669"/>
    <property type="project" value="UniProtKB-UniRule"/>
</dbReference>
<organism evidence="11">
    <name type="scientific">Vannella robusta</name>
    <dbReference type="NCBI Taxonomy" id="1487602"/>
    <lineage>
        <taxon>Eukaryota</taxon>
        <taxon>Amoebozoa</taxon>
        <taxon>Discosea</taxon>
        <taxon>Flabellinia</taxon>
        <taxon>Vannellidae</taxon>
        <taxon>Vannella</taxon>
    </lineage>
</organism>